<dbReference type="GO" id="GO:0005524">
    <property type="term" value="F:ATP binding"/>
    <property type="evidence" value="ECO:0007669"/>
    <property type="project" value="UniProtKB-UniRule"/>
</dbReference>
<dbReference type="PhylomeDB" id="Q82WN4"/>
<name>Q82WN4_NITEU</name>
<dbReference type="GO" id="GO:0006779">
    <property type="term" value="P:porphyrin-containing compound biosynthetic process"/>
    <property type="evidence" value="ECO:0007669"/>
    <property type="project" value="UniProtKB-UniRule"/>
</dbReference>
<dbReference type="PIRSF" id="PIRSF015617">
    <property type="entry name" value="Adensltrnsf_CobA"/>
    <property type="match status" value="1"/>
</dbReference>
<keyword evidence="8" id="KW-0547">Nucleotide-binding</keyword>
<reference evidence="11 12" key="1">
    <citation type="journal article" date="2003" name="J. Bacteriol.">
        <title>Complete genome sequence of the ammonia-oxidizing bacterium and obligate chemolithoautotroph Nitrosomonas europaea.</title>
        <authorList>
            <person name="Chain P."/>
            <person name="Lamerdin J."/>
            <person name="Larimer F."/>
            <person name="Regala W."/>
            <person name="Land M."/>
            <person name="Hauser L."/>
            <person name="Hooper A."/>
            <person name="Klotz M."/>
            <person name="Norton J."/>
            <person name="Sayavedra-Soto L."/>
            <person name="Arciero D."/>
            <person name="Hommes N."/>
            <person name="Whittaker M."/>
            <person name="Arp D."/>
        </authorList>
    </citation>
    <scope>NUCLEOTIDE SEQUENCE [LARGE SCALE GENOMIC DNA]</scope>
    <source>
        <strain evidence="12">ATCC 19718 / CIP 103999 / KCTC 2705 / NBRC 14298</strain>
    </source>
</reference>
<proteinExistence type="inferred from homology"/>
<dbReference type="InterPro" id="IPR003724">
    <property type="entry name" value="CblAdoTrfase_CobA"/>
</dbReference>
<keyword evidence="8" id="KW-0067">ATP-binding</keyword>
<dbReference type="PANTHER" id="PTHR46638">
    <property type="entry name" value="CORRINOID ADENOSYLTRANSFERASE"/>
    <property type="match status" value="1"/>
</dbReference>
<accession>Q82WN4</accession>
<dbReference type="GO" id="GO:0009236">
    <property type="term" value="P:cobalamin biosynthetic process"/>
    <property type="evidence" value="ECO:0007669"/>
    <property type="project" value="UniProtKB-UniRule"/>
</dbReference>
<evidence type="ECO:0000256" key="6">
    <source>
        <dbReference type="ARBA" id="ARBA00048555"/>
    </source>
</evidence>
<evidence type="ECO:0000256" key="5">
    <source>
        <dbReference type="ARBA" id="ARBA00024929"/>
    </source>
</evidence>
<dbReference type="UniPathway" id="UPA00148">
    <property type="reaction ID" value="UER00233"/>
</dbReference>
<dbReference type="eggNOG" id="COG2109">
    <property type="taxonomic scope" value="Bacteria"/>
</dbReference>
<comment type="subcellular location">
    <subcellularLocation>
        <location evidence="8">Cytoplasm</location>
    </subcellularLocation>
</comment>
<dbReference type="STRING" id="228410.NE0634"/>
<dbReference type="AlphaFoldDB" id="Q82WN4"/>
<dbReference type="InterPro" id="IPR025826">
    <property type="entry name" value="Co_AT_N_dom"/>
</dbReference>
<dbReference type="PANTHER" id="PTHR46638:SF1">
    <property type="entry name" value="CORRINOID ADENOSYLTRANSFERASE"/>
    <property type="match status" value="1"/>
</dbReference>
<dbReference type="HOGENOM" id="CLU_088595_0_0_4"/>
<feature type="domain" description="Cob(I)alamin adenosyltransferase N-terminal" evidence="10">
    <location>
        <begin position="10"/>
        <end position="32"/>
    </location>
</feature>
<dbReference type="CDD" id="cd00561">
    <property type="entry name" value="CobA_ACA"/>
    <property type="match status" value="1"/>
</dbReference>
<dbReference type="GO" id="GO:0005737">
    <property type="term" value="C:cytoplasm"/>
    <property type="evidence" value="ECO:0007669"/>
    <property type="project" value="UniProtKB-SubCell"/>
</dbReference>
<dbReference type="Pfam" id="PF02572">
    <property type="entry name" value="CobA_CobO_BtuR"/>
    <property type="match status" value="1"/>
</dbReference>
<evidence type="ECO:0000256" key="1">
    <source>
        <dbReference type="ARBA" id="ARBA00005121"/>
    </source>
</evidence>
<comment type="catalytic activity">
    <reaction evidence="7 8">
        <text>2 cob(II)alamin + reduced [electron-transfer flavoprotein] + 2 ATP = 2 adenosylcob(III)alamin + 2 triphosphate + oxidized [electron-transfer flavoprotein] + 3 H(+)</text>
        <dbReference type="Rhea" id="RHEA:28671"/>
        <dbReference type="Rhea" id="RHEA-COMP:10685"/>
        <dbReference type="Rhea" id="RHEA-COMP:10686"/>
        <dbReference type="ChEBI" id="CHEBI:15378"/>
        <dbReference type="ChEBI" id="CHEBI:16304"/>
        <dbReference type="ChEBI" id="CHEBI:18036"/>
        <dbReference type="ChEBI" id="CHEBI:18408"/>
        <dbReference type="ChEBI" id="CHEBI:30616"/>
        <dbReference type="ChEBI" id="CHEBI:57692"/>
        <dbReference type="ChEBI" id="CHEBI:58307"/>
        <dbReference type="EC" id="2.5.1.17"/>
    </reaction>
</comment>
<evidence type="ECO:0000256" key="8">
    <source>
        <dbReference type="PIRNR" id="PIRNR015617"/>
    </source>
</evidence>
<evidence type="ECO:0000313" key="11">
    <source>
        <dbReference type="EMBL" id="CAD84545.1"/>
    </source>
</evidence>
<keyword evidence="8 11" id="KW-0808">Transferase</keyword>
<dbReference type="RefSeq" id="WP_011111257.1">
    <property type="nucleotide sequence ID" value="NC_004757.1"/>
</dbReference>
<protein>
    <recommendedName>
        <fullName evidence="3 8">Corrinoid adenosyltransferase</fullName>
        <ecNumber evidence="3 8">2.5.1.17</ecNumber>
    </recommendedName>
    <alternativeName>
        <fullName evidence="8">Cob(II)alamin adenosyltransferase</fullName>
    </alternativeName>
    <alternativeName>
        <fullName evidence="8">Cob(II)yrinic acid a,c-diamide adenosyltransferase</fullName>
    </alternativeName>
</protein>
<feature type="region of interest" description="Disordered" evidence="9">
    <location>
        <begin position="1"/>
        <end position="20"/>
    </location>
</feature>
<dbReference type="NCBIfam" id="NF004637">
    <property type="entry name" value="PRK05986.1"/>
    <property type="match status" value="1"/>
</dbReference>
<evidence type="ECO:0000256" key="4">
    <source>
        <dbReference type="ARBA" id="ARBA00023244"/>
    </source>
</evidence>
<evidence type="ECO:0000256" key="3">
    <source>
        <dbReference type="ARBA" id="ARBA00012454"/>
    </source>
</evidence>
<evidence type="ECO:0000256" key="9">
    <source>
        <dbReference type="SAM" id="MobiDB-lite"/>
    </source>
</evidence>
<dbReference type="Gene3D" id="3.40.50.300">
    <property type="entry name" value="P-loop containing nucleotide triphosphate hydrolases"/>
    <property type="match status" value="1"/>
</dbReference>
<dbReference type="SUPFAM" id="SSF52540">
    <property type="entry name" value="P-loop containing nucleoside triphosphate hydrolases"/>
    <property type="match status" value="1"/>
</dbReference>
<evidence type="ECO:0000256" key="7">
    <source>
        <dbReference type="ARBA" id="ARBA00048692"/>
    </source>
</evidence>
<evidence type="ECO:0000259" key="10">
    <source>
        <dbReference type="Pfam" id="PF12557"/>
    </source>
</evidence>
<dbReference type="GeneID" id="87103831"/>
<keyword evidence="8" id="KW-0169">Cobalamin biosynthesis</keyword>
<dbReference type="InterPro" id="IPR027417">
    <property type="entry name" value="P-loop_NTPase"/>
</dbReference>
<organism evidence="11 12">
    <name type="scientific">Nitrosomonas europaea (strain ATCC 19718 / CIP 103999 / KCTC 2705 / NBRC 14298)</name>
    <dbReference type="NCBI Taxonomy" id="228410"/>
    <lineage>
        <taxon>Bacteria</taxon>
        <taxon>Pseudomonadati</taxon>
        <taxon>Pseudomonadota</taxon>
        <taxon>Betaproteobacteria</taxon>
        <taxon>Nitrosomonadales</taxon>
        <taxon>Nitrosomonadaceae</taxon>
        <taxon>Nitrosomonas</taxon>
    </lineage>
</organism>
<dbReference type="Proteomes" id="UP000001416">
    <property type="component" value="Chromosome"/>
</dbReference>
<dbReference type="KEGG" id="neu:NE0634"/>
<comment type="pathway">
    <text evidence="1 8">Cofactor biosynthesis; adenosylcobalamin biosynthesis; adenosylcobalamin from cob(II)yrinate a,c-diamide: step 2/7.</text>
</comment>
<gene>
    <name evidence="11" type="primary">cobO</name>
    <name evidence="11" type="ordered locus">NE0634</name>
</gene>
<sequence length="208" mass="22950">MPPADSTDMDADKAQRYRSRMQRQKAVVDAAIVRADKSKGLLLVLTGNGKGKSSSAFGMVARALGHGMRVGVAQFIKGRSDTGEEAFFTQQKNIVWHVLGEGFTWDTQDLARDRETARRGWSVVQTMLRDPSIDLLILDELTYPLKFGWLEISEVLSDLQNRPAMQHVVITGRAAPDTLCGAADTVTEMRDIKHAFQAGIQAQTGIDF</sequence>
<keyword evidence="12" id="KW-1185">Reference proteome</keyword>
<comment type="similarity">
    <text evidence="2 8">Belongs to the Cob(I)alamin adenosyltransferase family.</text>
</comment>
<dbReference type="Pfam" id="PF12557">
    <property type="entry name" value="Co_AT_N"/>
    <property type="match status" value="1"/>
</dbReference>
<dbReference type="EC" id="2.5.1.17" evidence="3 8"/>
<evidence type="ECO:0000256" key="2">
    <source>
        <dbReference type="ARBA" id="ARBA00007487"/>
    </source>
</evidence>
<dbReference type="GO" id="GO:0008817">
    <property type="term" value="F:corrinoid adenosyltransferase activity"/>
    <property type="evidence" value="ECO:0007669"/>
    <property type="project" value="UniProtKB-UniRule"/>
</dbReference>
<keyword evidence="8" id="KW-0963">Cytoplasm</keyword>
<dbReference type="EMBL" id="AL954747">
    <property type="protein sequence ID" value="CAD84545.1"/>
    <property type="molecule type" value="Genomic_DNA"/>
</dbReference>
<comment type="catalytic activity">
    <reaction evidence="6 8">
        <text>2 cob(II)yrinate a,c diamide + reduced [electron-transfer flavoprotein] + 2 ATP = 2 adenosylcob(III)yrinate a,c-diamide + 2 triphosphate + oxidized [electron-transfer flavoprotein] + 3 H(+)</text>
        <dbReference type="Rhea" id="RHEA:11528"/>
        <dbReference type="Rhea" id="RHEA-COMP:10685"/>
        <dbReference type="Rhea" id="RHEA-COMP:10686"/>
        <dbReference type="ChEBI" id="CHEBI:15378"/>
        <dbReference type="ChEBI" id="CHEBI:18036"/>
        <dbReference type="ChEBI" id="CHEBI:30616"/>
        <dbReference type="ChEBI" id="CHEBI:57692"/>
        <dbReference type="ChEBI" id="CHEBI:58307"/>
        <dbReference type="ChEBI" id="CHEBI:58503"/>
        <dbReference type="ChEBI" id="CHEBI:58537"/>
        <dbReference type="EC" id="2.5.1.17"/>
    </reaction>
</comment>
<dbReference type="NCBIfam" id="TIGR00708">
    <property type="entry name" value="cobA"/>
    <property type="match status" value="1"/>
</dbReference>
<evidence type="ECO:0000313" key="12">
    <source>
        <dbReference type="Proteomes" id="UP000001416"/>
    </source>
</evidence>
<keyword evidence="4 8" id="KW-0627">Porphyrin biosynthesis</keyword>
<comment type="function">
    <text evidence="5 8">Required for both de novo synthesis of the corrin ring for the assimilation of exogenous corrinoids. Participates in the adenosylation of a variety of incomplete and complete corrinoids.</text>
</comment>